<dbReference type="AlphaFoldDB" id="A0AAQ4EKW1"/>
<name>A0AAQ4EKW1_AMBAM</name>
<evidence type="ECO:0000313" key="3">
    <source>
        <dbReference type="Proteomes" id="UP001321473"/>
    </source>
</evidence>
<dbReference type="Proteomes" id="UP001321473">
    <property type="component" value="Unassembled WGS sequence"/>
</dbReference>
<sequence>MARSERGAAMDSVGRDESVSGPPRGYRFLLPMLPSDEGRRLCVFLHGDTSKRPYRIEDFRQPLEDAGVLKDISGIAAYQMSHLWHVRFRNQEAKDAVFAAGGTSVKGDYCAIIDPCRKEGKVEIHWLPFHLPSETLGKAQSEFGEVMEIWHGEWNVPGFG</sequence>
<dbReference type="EMBL" id="JARKHS020014196">
    <property type="protein sequence ID" value="KAK8775384.1"/>
    <property type="molecule type" value="Genomic_DNA"/>
</dbReference>
<gene>
    <name evidence="2" type="ORF">V5799_031271</name>
</gene>
<organism evidence="2 3">
    <name type="scientific">Amblyomma americanum</name>
    <name type="common">Lone star tick</name>
    <dbReference type="NCBI Taxonomy" id="6943"/>
    <lineage>
        <taxon>Eukaryota</taxon>
        <taxon>Metazoa</taxon>
        <taxon>Ecdysozoa</taxon>
        <taxon>Arthropoda</taxon>
        <taxon>Chelicerata</taxon>
        <taxon>Arachnida</taxon>
        <taxon>Acari</taxon>
        <taxon>Parasitiformes</taxon>
        <taxon>Ixodida</taxon>
        <taxon>Ixodoidea</taxon>
        <taxon>Ixodidae</taxon>
        <taxon>Amblyomminae</taxon>
        <taxon>Amblyomma</taxon>
    </lineage>
</organism>
<keyword evidence="3" id="KW-1185">Reference proteome</keyword>
<evidence type="ECO:0000313" key="2">
    <source>
        <dbReference type="EMBL" id="KAK8775384.1"/>
    </source>
</evidence>
<feature type="compositionally biased region" description="Basic and acidic residues" evidence="1">
    <location>
        <begin position="1"/>
        <end position="18"/>
    </location>
</feature>
<comment type="caution">
    <text evidence="2">The sequence shown here is derived from an EMBL/GenBank/DDBJ whole genome shotgun (WGS) entry which is preliminary data.</text>
</comment>
<reference evidence="2 3" key="1">
    <citation type="journal article" date="2023" name="Arcadia Sci">
        <title>De novo assembly of a long-read Amblyomma americanum tick genome.</title>
        <authorList>
            <person name="Chou S."/>
            <person name="Poskanzer K.E."/>
            <person name="Rollins M."/>
            <person name="Thuy-Boun P.S."/>
        </authorList>
    </citation>
    <scope>NUCLEOTIDE SEQUENCE [LARGE SCALE GENOMIC DNA]</scope>
    <source>
        <strain evidence="2">F_SG_1</strain>
        <tissue evidence="2">Salivary glands</tissue>
    </source>
</reference>
<evidence type="ECO:0000256" key="1">
    <source>
        <dbReference type="SAM" id="MobiDB-lite"/>
    </source>
</evidence>
<proteinExistence type="predicted"/>
<protein>
    <submittedName>
        <fullName evidence="2">Uncharacterized protein</fullName>
    </submittedName>
</protein>
<accession>A0AAQ4EKW1</accession>
<feature type="region of interest" description="Disordered" evidence="1">
    <location>
        <begin position="1"/>
        <end position="20"/>
    </location>
</feature>